<reference evidence="1" key="1">
    <citation type="submission" date="2019-04" db="EMBL/GenBank/DDBJ databases">
        <title>Evolution of Biomass-Degrading Anaerobic Consortia Revealed by Metagenomics.</title>
        <authorList>
            <person name="Peng X."/>
        </authorList>
    </citation>
    <scope>NUCLEOTIDE SEQUENCE</scope>
    <source>
        <strain evidence="1">SIG551</strain>
    </source>
</reference>
<dbReference type="RefSeq" id="WP_326840690.1">
    <property type="nucleotide sequence ID" value="NZ_SVNY01000005.1"/>
</dbReference>
<dbReference type="InterPro" id="IPR025409">
    <property type="entry name" value="DUF4303"/>
</dbReference>
<dbReference type="EMBL" id="SVNY01000005">
    <property type="protein sequence ID" value="MBE6834113.1"/>
    <property type="molecule type" value="Genomic_DNA"/>
</dbReference>
<organism evidence="1 2">
    <name type="scientific">Faecalispora sporosphaeroides</name>
    <dbReference type="NCBI Taxonomy" id="1549"/>
    <lineage>
        <taxon>Bacteria</taxon>
        <taxon>Bacillati</taxon>
        <taxon>Bacillota</taxon>
        <taxon>Clostridia</taxon>
        <taxon>Eubacteriales</taxon>
        <taxon>Oscillospiraceae</taxon>
        <taxon>Faecalispora</taxon>
    </lineage>
</organism>
<gene>
    <name evidence="1" type="ORF">E7512_11160</name>
</gene>
<proteinExistence type="predicted"/>
<evidence type="ECO:0000313" key="2">
    <source>
        <dbReference type="Proteomes" id="UP000754750"/>
    </source>
</evidence>
<accession>A0A928KT00</accession>
<evidence type="ECO:0000313" key="1">
    <source>
        <dbReference type="EMBL" id="MBE6834113.1"/>
    </source>
</evidence>
<dbReference type="AlphaFoldDB" id="A0A928KT00"/>
<comment type="caution">
    <text evidence="1">The sequence shown here is derived from an EMBL/GenBank/DDBJ whole genome shotgun (WGS) entry which is preliminary data.</text>
</comment>
<name>A0A928KT00_9FIRM</name>
<dbReference type="Proteomes" id="UP000754750">
    <property type="component" value="Unassembled WGS sequence"/>
</dbReference>
<sequence>MDPFPFDLFQTAFVNEIKAVYQQFVTRNQEKRPYIFTISVPDYIAINHPNSNCICFNGNTVKEFEEEGHSYNSKDPDELYYQYNMEEWEDHSLSDNDFPRSNEIIRDYIIRNEASISDEESCYTKDFMQFRDVFFEYLIQNIEQLKTEGFFDSFPSKGILLNFEVREYYDEDEMCRIFERLNTKKDAAQFKKWL</sequence>
<protein>
    <submittedName>
        <fullName evidence="1">DUF4303 domain-containing protein</fullName>
    </submittedName>
</protein>
<dbReference type="Pfam" id="PF14136">
    <property type="entry name" value="DUF4303"/>
    <property type="match status" value="1"/>
</dbReference>